<sequence length="329" mass="36207">MSNRLLGRVDARWNAPGGLAPPGRLFQQLWLIIVIVLACTLLPLTAQAATPEFTIHQYFSPGAGAVNTYWIETANEIIVIDGQRTLSEAQAALVSIKATQKPITAIFLTHPHPDHFTGLRVFADYAPEAPIYGSPITLKTIETDANGLVALSRETLGDEFPNQVAVPTELIEEGDILTIAGIEFQIHQLAPNEAAVMTMLYLPETRTLFSGDLVNNSKTPFLLTQHTTAWVAQLESLSSRFPDADLIYPGHGEPGSKDVLIRDQLEYLALFRQLVRDRLADDRQISTDEKAQIVEHMNTWYADYLPVAAIPALLEQNIDAIAAELTSES</sequence>
<dbReference type="PANTHER" id="PTHR42951">
    <property type="entry name" value="METALLO-BETA-LACTAMASE DOMAIN-CONTAINING"/>
    <property type="match status" value="1"/>
</dbReference>
<dbReference type="EMBL" id="JBHZOL010000037">
    <property type="protein sequence ID" value="MFE4105831.1"/>
    <property type="molecule type" value="Genomic_DNA"/>
</dbReference>
<keyword evidence="1" id="KW-1133">Transmembrane helix</keyword>
<reference evidence="3 4" key="1">
    <citation type="submission" date="2024-10" db="EMBL/GenBank/DDBJ databases">
        <authorList>
            <person name="Ratan Roy A."/>
            <person name="Morales Sandoval P.H."/>
            <person name="De Los Santos Villalobos S."/>
            <person name="Chakraborty S."/>
            <person name="Mukherjee J."/>
        </authorList>
    </citation>
    <scope>NUCLEOTIDE SEQUENCE [LARGE SCALE GENOMIC DNA]</scope>
    <source>
        <strain evidence="3 4">S1</strain>
    </source>
</reference>
<comment type="caution">
    <text evidence="3">The sequence shown here is derived from an EMBL/GenBank/DDBJ whole genome shotgun (WGS) entry which is preliminary data.</text>
</comment>
<dbReference type="Pfam" id="PF00753">
    <property type="entry name" value="Lactamase_B"/>
    <property type="match status" value="1"/>
</dbReference>
<evidence type="ECO:0000256" key="1">
    <source>
        <dbReference type="SAM" id="Phobius"/>
    </source>
</evidence>
<proteinExistence type="predicted"/>
<feature type="domain" description="Metallo-beta-lactamase" evidence="2">
    <location>
        <begin position="65"/>
        <end position="251"/>
    </location>
</feature>
<dbReference type="Gene3D" id="3.60.15.10">
    <property type="entry name" value="Ribonuclease Z/Hydroxyacylglutathione hydrolase-like"/>
    <property type="match status" value="1"/>
</dbReference>
<dbReference type="Proteomes" id="UP001600165">
    <property type="component" value="Unassembled WGS sequence"/>
</dbReference>
<dbReference type="PANTHER" id="PTHR42951:SF4">
    <property type="entry name" value="ACYL-COENZYME A THIOESTERASE MBLAC2"/>
    <property type="match status" value="1"/>
</dbReference>
<dbReference type="InterPro" id="IPR001279">
    <property type="entry name" value="Metallo-B-lactamas"/>
</dbReference>
<dbReference type="InterPro" id="IPR036866">
    <property type="entry name" value="RibonucZ/Hydroxyglut_hydro"/>
</dbReference>
<name>A0ABW6ICD1_9CYAN</name>
<organism evidence="3 4">
    <name type="scientific">Almyronema epifaneia S1</name>
    <dbReference type="NCBI Taxonomy" id="2991925"/>
    <lineage>
        <taxon>Bacteria</taxon>
        <taxon>Bacillati</taxon>
        <taxon>Cyanobacteriota</taxon>
        <taxon>Cyanophyceae</taxon>
        <taxon>Nodosilineales</taxon>
        <taxon>Nodosilineaceae</taxon>
        <taxon>Almyronema</taxon>
        <taxon>Almyronema epifaneia</taxon>
    </lineage>
</organism>
<dbReference type="InterPro" id="IPR050855">
    <property type="entry name" value="NDM-1-like"/>
</dbReference>
<evidence type="ECO:0000259" key="2">
    <source>
        <dbReference type="SMART" id="SM00849"/>
    </source>
</evidence>
<evidence type="ECO:0000313" key="4">
    <source>
        <dbReference type="Proteomes" id="UP001600165"/>
    </source>
</evidence>
<keyword evidence="4" id="KW-1185">Reference proteome</keyword>
<gene>
    <name evidence="3" type="ORF">ACFVKH_06055</name>
</gene>
<accession>A0ABW6ICD1</accession>
<dbReference type="SUPFAM" id="SSF56281">
    <property type="entry name" value="Metallo-hydrolase/oxidoreductase"/>
    <property type="match status" value="1"/>
</dbReference>
<keyword evidence="1" id="KW-0812">Transmembrane</keyword>
<dbReference type="SMART" id="SM00849">
    <property type="entry name" value="Lactamase_B"/>
    <property type="match status" value="1"/>
</dbReference>
<protein>
    <submittedName>
        <fullName evidence="3">MBL fold metallo-hydrolase</fullName>
    </submittedName>
</protein>
<keyword evidence="1" id="KW-0472">Membrane</keyword>
<dbReference type="RefSeq" id="WP_377963002.1">
    <property type="nucleotide sequence ID" value="NZ_JBHZOL010000037.1"/>
</dbReference>
<evidence type="ECO:0000313" key="3">
    <source>
        <dbReference type="EMBL" id="MFE4105831.1"/>
    </source>
</evidence>
<feature type="transmembrane region" description="Helical" evidence="1">
    <location>
        <begin position="29"/>
        <end position="49"/>
    </location>
</feature>